<comment type="caution">
    <text evidence="1">The sequence shown here is derived from an EMBL/GenBank/DDBJ whole genome shotgun (WGS) entry which is preliminary data.</text>
</comment>
<gene>
    <name evidence="1" type="ORF">FOXB_15866</name>
</gene>
<dbReference type="AlphaFoldDB" id="F9GB33"/>
<reference evidence="1" key="1">
    <citation type="journal article" date="2012" name="Mol. Plant Microbe Interact.">
        <title>A highly conserved effector in Fusarium oxysporum is required for full virulence on Arabidopsis.</title>
        <authorList>
            <person name="Thatcher L.F."/>
            <person name="Gardiner D.M."/>
            <person name="Kazan K."/>
            <person name="Manners J."/>
        </authorList>
    </citation>
    <scope>NUCLEOTIDE SEQUENCE [LARGE SCALE GENOMIC DNA]</scope>
    <source>
        <strain evidence="1">Fo5176</strain>
    </source>
</reference>
<dbReference type="EMBL" id="AFQF01004407">
    <property type="protein sequence ID" value="EGU73624.1"/>
    <property type="molecule type" value="Genomic_DNA"/>
</dbReference>
<accession>F9GB33</accession>
<organism evidence="1">
    <name type="scientific">Fusarium oxysporum (strain Fo5176)</name>
    <name type="common">Fusarium vascular wilt</name>
    <dbReference type="NCBI Taxonomy" id="660025"/>
    <lineage>
        <taxon>Eukaryota</taxon>
        <taxon>Fungi</taxon>
        <taxon>Dikarya</taxon>
        <taxon>Ascomycota</taxon>
        <taxon>Pezizomycotina</taxon>
        <taxon>Sordariomycetes</taxon>
        <taxon>Hypocreomycetidae</taxon>
        <taxon>Hypocreales</taxon>
        <taxon>Nectriaceae</taxon>
        <taxon>Fusarium</taxon>
        <taxon>Fusarium oxysporum species complex</taxon>
    </lineage>
</organism>
<evidence type="ECO:0000313" key="1">
    <source>
        <dbReference type="EMBL" id="EGU73624.1"/>
    </source>
</evidence>
<protein>
    <submittedName>
        <fullName evidence="1">Uncharacterized protein</fullName>
    </submittedName>
</protein>
<proteinExistence type="predicted"/>
<name>F9GB33_FUSOF</name>
<sequence>MFTYPGLGFSIWPLPPQSMTDRVRSTGLRVKEFESTLNNVMNLPKPTDEEWKLFEEAYKADTGEDFPLSQDEA</sequence>